<name>A0A370NBH4_9BURK</name>
<comment type="caution">
    <text evidence="7">The sequence shown here is derived from an EMBL/GenBank/DDBJ whole genome shotgun (WGS) entry which is preliminary data.</text>
</comment>
<sequence length="339" mass="35542">MTIESAPKLNLSKFPRRTLLEGPTPIQHLPRLSTHLGGVNVFVKRDDLNGLGGGGNKLRKLEFLIGEALAIGADTIITVGARQSNHARLTAAAAARVGFKCELVLTRAVPRFDSDYLGNGNILLDDLFGARVHDLPGSANALQFAEERAKELRAQGRSVYVCPLGGSSPTGCLGYADCAAEITAQSSAEGLSFDRIVVPNGSGGMHAGLVAGFVALGLNPSFVAGFTVYGNAEQAHSITLDKANQTARLIDANLRVDSDAISIDEGQLGPGYGIPTDSMRAAVRLLASTEGLLLDPVYGGKAFAGLVESVASRKYLAGQNILFVMTGGLPGLFAYRSEF</sequence>
<organism evidence="7 8">
    <name type="scientific">Paraburkholderia lacunae</name>
    <dbReference type="NCBI Taxonomy" id="2211104"/>
    <lineage>
        <taxon>Bacteria</taxon>
        <taxon>Pseudomonadati</taxon>
        <taxon>Pseudomonadota</taxon>
        <taxon>Betaproteobacteria</taxon>
        <taxon>Burkholderiales</taxon>
        <taxon>Burkholderiaceae</taxon>
        <taxon>Paraburkholderia</taxon>
    </lineage>
</organism>
<evidence type="ECO:0000259" key="6">
    <source>
        <dbReference type="Pfam" id="PF00291"/>
    </source>
</evidence>
<dbReference type="AlphaFoldDB" id="A0A370NBH4"/>
<dbReference type="NCBIfam" id="TIGR01275">
    <property type="entry name" value="ACC_deam_rel"/>
    <property type="match status" value="1"/>
</dbReference>
<keyword evidence="3 5" id="KW-0663">Pyridoxal phosphate</keyword>
<dbReference type="Proteomes" id="UP000254875">
    <property type="component" value="Unassembled WGS sequence"/>
</dbReference>
<feature type="modified residue" description="N6-(pyridoxal phosphate)lysine" evidence="5">
    <location>
        <position position="57"/>
    </location>
</feature>
<dbReference type="EMBL" id="QHKS01000005">
    <property type="protein sequence ID" value="RDK02939.1"/>
    <property type="molecule type" value="Genomic_DNA"/>
</dbReference>
<protein>
    <submittedName>
        <fullName evidence="7">D-cysteine desulfhydrase</fullName>
    </submittedName>
</protein>
<feature type="active site" description="Nucleophile" evidence="4">
    <location>
        <position position="84"/>
    </location>
</feature>
<dbReference type="Gene3D" id="3.40.50.1100">
    <property type="match status" value="2"/>
</dbReference>
<dbReference type="PANTHER" id="PTHR43780:SF2">
    <property type="entry name" value="1-AMINOCYCLOPROPANE-1-CARBOXYLATE DEAMINASE-RELATED"/>
    <property type="match status" value="1"/>
</dbReference>
<evidence type="ECO:0000256" key="2">
    <source>
        <dbReference type="ARBA" id="ARBA00008639"/>
    </source>
</evidence>
<gene>
    <name evidence="7" type="ORF">DLM46_08475</name>
</gene>
<proteinExistence type="inferred from homology"/>
<keyword evidence="8" id="KW-1185">Reference proteome</keyword>
<evidence type="ECO:0000313" key="8">
    <source>
        <dbReference type="Proteomes" id="UP000254875"/>
    </source>
</evidence>
<evidence type="ECO:0000256" key="1">
    <source>
        <dbReference type="ARBA" id="ARBA00001933"/>
    </source>
</evidence>
<dbReference type="GO" id="GO:0019148">
    <property type="term" value="F:D-cysteine desulfhydrase activity"/>
    <property type="evidence" value="ECO:0007669"/>
    <property type="project" value="TreeGrafter"/>
</dbReference>
<evidence type="ECO:0000256" key="4">
    <source>
        <dbReference type="PIRSR" id="PIRSR006278-1"/>
    </source>
</evidence>
<evidence type="ECO:0000313" key="7">
    <source>
        <dbReference type="EMBL" id="RDK02939.1"/>
    </source>
</evidence>
<dbReference type="OrthoDB" id="9801249at2"/>
<dbReference type="InterPro" id="IPR001926">
    <property type="entry name" value="TrpB-like_PALP"/>
</dbReference>
<dbReference type="InterPro" id="IPR005966">
    <property type="entry name" value="D-Cys_desShydrase"/>
</dbReference>
<comment type="similarity">
    <text evidence="2">Belongs to the ACC deaminase/D-cysteine desulfhydrase family.</text>
</comment>
<dbReference type="RefSeq" id="WP_115100332.1">
    <property type="nucleotide sequence ID" value="NZ_QHKS01000005.1"/>
</dbReference>
<dbReference type="Pfam" id="PF00291">
    <property type="entry name" value="PALP"/>
    <property type="match status" value="1"/>
</dbReference>
<dbReference type="InterPro" id="IPR036052">
    <property type="entry name" value="TrpB-like_PALP_sf"/>
</dbReference>
<evidence type="ECO:0000256" key="5">
    <source>
        <dbReference type="PIRSR" id="PIRSR006278-2"/>
    </source>
</evidence>
<accession>A0A370NBH4</accession>
<dbReference type="SUPFAM" id="SSF53686">
    <property type="entry name" value="Tryptophan synthase beta subunit-like PLP-dependent enzymes"/>
    <property type="match status" value="1"/>
</dbReference>
<dbReference type="InterPro" id="IPR027278">
    <property type="entry name" value="ACCD_DCysDesulf"/>
</dbReference>
<comment type="cofactor">
    <cofactor evidence="1">
        <name>pyridoxal 5'-phosphate</name>
        <dbReference type="ChEBI" id="CHEBI:597326"/>
    </cofactor>
</comment>
<evidence type="ECO:0000256" key="3">
    <source>
        <dbReference type="ARBA" id="ARBA00022898"/>
    </source>
</evidence>
<dbReference type="PIRSF" id="PIRSF006278">
    <property type="entry name" value="ACCD_DCysDesulf"/>
    <property type="match status" value="1"/>
</dbReference>
<feature type="domain" description="Tryptophan synthase beta chain-like PALP" evidence="6">
    <location>
        <begin position="18"/>
        <end position="327"/>
    </location>
</feature>
<dbReference type="PANTHER" id="PTHR43780">
    <property type="entry name" value="1-AMINOCYCLOPROPANE-1-CARBOXYLATE DEAMINASE-RELATED"/>
    <property type="match status" value="1"/>
</dbReference>
<reference evidence="8" key="1">
    <citation type="submission" date="2018-05" db="EMBL/GenBank/DDBJ databases">
        <authorList>
            <person name="Feng T."/>
        </authorList>
    </citation>
    <scope>NUCLEOTIDE SEQUENCE [LARGE SCALE GENOMIC DNA]</scope>
    <source>
        <strain evidence="8">S27</strain>
    </source>
</reference>